<proteinExistence type="inferred from homology"/>
<keyword evidence="3 6" id="KW-0812">Transmembrane</keyword>
<evidence type="ECO:0000256" key="4">
    <source>
        <dbReference type="ARBA" id="ARBA00022989"/>
    </source>
</evidence>
<evidence type="ECO:0000256" key="2">
    <source>
        <dbReference type="ARBA" id="ARBA00009694"/>
    </source>
</evidence>
<accession>A0ABQ1UGQ5</accession>
<dbReference type="InterPro" id="IPR006696">
    <property type="entry name" value="DUF423"/>
</dbReference>
<keyword evidence="8" id="KW-1185">Reference proteome</keyword>
<dbReference type="Proteomes" id="UP000647339">
    <property type="component" value="Unassembled WGS sequence"/>
</dbReference>
<evidence type="ECO:0000256" key="6">
    <source>
        <dbReference type="SAM" id="Phobius"/>
    </source>
</evidence>
<evidence type="ECO:0000256" key="3">
    <source>
        <dbReference type="ARBA" id="ARBA00022692"/>
    </source>
</evidence>
<evidence type="ECO:0000256" key="5">
    <source>
        <dbReference type="ARBA" id="ARBA00023136"/>
    </source>
</evidence>
<reference evidence="8" key="1">
    <citation type="journal article" date="2019" name="Int. J. Syst. Evol. Microbiol.">
        <title>The Global Catalogue of Microorganisms (GCM) 10K type strain sequencing project: providing services to taxonomists for standard genome sequencing and annotation.</title>
        <authorList>
            <consortium name="The Broad Institute Genomics Platform"/>
            <consortium name="The Broad Institute Genome Sequencing Center for Infectious Disease"/>
            <person name="Wu L."/>
            <person name="Ma J."/>
        </authorList>
    </citation>
    <scope>NUCLEOTIDE SEQUENCE [LARGE SCALE GENOMIC DNA]</scope>
    <source>
        <strain evidence="8">CGMCC 1.15407</strain>
    </source>
</reference>
<dbReference type="PANTHER" id="PTHR43461">
    <property type="entry name" value="TRANSMEMBRANE PROTEIN 256"/>
    <property type="match status" value="1"/>
</dbReference>
<comment type="subcellular location">
    <subcellularLocation>
        <location evidence="1">Membrane</location>
        <topology evidence="1">Multi-pass membrane protein</topology>
    </subcellularLocation>
</comment>
<keyword evidence="5 6" id="KW-0472">Membrane</keyword>
<comment type="caution">
    <text evidence="7">The sequence shown here is derived from an EMBL/GenBank/DDBJ whole genome shotgun (WGS) entry which is preliminary data.</text>
</comment>
<feature type="transmembrane region" description="Helical" evidence="6">
    <location>
        <begin position="115"/>
        <end position="138"/>
    </location>
</feature>
<sequence>MDSKQLTLDTKTINEKMNYISTIKLAAILGALTVAIGAFGAHGLAATLEQFGRTATFETAVKYQFYHTLGIFLIGLLQAKLPHAKLLDTAVYAFLAGIIIFSGSLYLLSTTGTNWLGAITPFGGVAFIAGWILVFLAAKPLAKG</sequence>
<protein>
    <submittedName>
        <fullName evidence="7">Membrane protein</fullName>
    </submittedName>
</protein>
<comment type="similarity">
    <text evidence="2">Belongs to the UPF0382 family.</text>
</comment>
<dbReference type="Pfam" id="PF04241">
    <property type="entry name" value="DUF423"/>
    <property type="match status" value="1"/>
</dbReference>
<evidence type="ECO:0000313" key="8">
    <source>
        <dbReference type="Proteomes" id="UP000647339"/>
    </source>
</evidence>
<evidence type="ECO:0000256" key="1">
    <source>
        <dbReference type="ARBA" id="ARBA00004141"/>
    </source>
</evidence>
<dbReference type="EMBL" id="BMIU01000001">
    <property type="protein sequence ID" value="GGF17706.1"/>
    <property type="molecule type" value="Genomic_DNA"/>
</dbReference>
<evidence type="ECO:0000313" key="7">
    <source>
        <dbReference type="EMBL" id="GGF17706.1"/>
    </source>
</evidence>
<organism evidence="7 8">
    <name type="scientific">Echinicola rosea</name>
    <dbReference type="NCBI Taxonomy" id="1807691"/>
    <lineage>
        <taxon>Bacteria</taxon>
        <taxon>Pseudomonadati</taxon>
        <taxon>Bacteroidota</taxon>
        <taxon>Cytophagia</taxon>
        <taxon>Cytophagales</taxon>
        <taxon>Cyclobacteriaceae</taxon>
        <taxon>Echinicola</taxon>
    </lineage>
</organism>
<keyword evidence="4 6" id="KW-1133">Transmembrane helix</keyword>
<feature type="transmembrane region" description="Helical" evidence="6">
    <location>
        <begin position="21"/>
        <end position="43"/>
    </location>
</feature>
<gene>
    <name evidence="7" type="ORF">GCM10011339_02030</name>
</gene>
<dbReference type="PANTHER" id="PTHR43461:SF1">
    <property type="entry name" value="TRANSMEMBRANE PROTEIN 256"/>
    <property type="match status" value="1"/>
</dbReference>
<feature type="transmembrane region" description="Helical" evidence="6">
    <location>
        <begin position="91"/>
        <end position="109"/>
    </location>
</feature>
<name>A0ABQ1UGQ5_9BACT</name>